<reference evidence="9" key="1">
    <citation type="submission" date="2013-08" db="EMBL/GenBank/DDBJ databases">
        <authorList>
            <person name="Durkin A.S."/>
            <person name="Haft D.R."/>
            <person name="McCorrison J."/>
            <person name="Torralba M."/>
            <person name="Gillis M."/>
            <person name="Haft D.H."/>
            <person name="Methe B."/>
            <person name="Sutton G."/>
            <person name="Nelson K.E."/>
        </authorList>
    </citation>
    <scope>NUCLEOTIDE SEQUENCE [LARGE SCALE GENOMIC DNA]</scope>
    <source>
        <strain evidence="9">F0233</strain>
    </source>
</reference>
<dbReference type="InterPro" id="IPR029510">
    <property type="entry name" value="Ald_DH_CS_GLU"/>
</dbReference>
<evidence type="ECO:0000259" key="8">
    <source>
        <dbReference type="Pfam" id="PF00171"/>
    </source>
</evidence>
<dbReference type="GO" id="GO:0008802">
    <property type="term" value="F:betaine-aldehyde dehydrogenase (NAD+) activity"/>
    <property type="evidence" value="ECO:0007669"/>
    <property type="project" value="UniProtKB-EC"/>
</dbReference>
<dbReference type="InterPro" id="IPR016162">
    <property type="entry name" value="Ald_DH_N"/>
</dbReference>
<organism evidence="9 10">
    <name type="scientific">Propionibacterium acidifaciens F0233</name>
    <dbReference type="NCBI Taxonomy" id="553198"/>
    <lineage>
        <taxon>Bacteria</taxon>
        <taxon>Bacillati</taxon>
        <taxon>Actinomycetota</taxon>
        <taxon>Actinomycetes</taxon>
        <taxon>Propionibacteriales</taxon>
        <taxon>Propionibacteriaceae</taxon>
        <taxon>Propionibacterium</taxon>
    </lineage>
</organism>
<comment type="caution">
    <text evidence="9">The sequence shown here is derived from an EMBL/GenBank/DDBJ whole genome shotgun (WGS) entry which is preliminary data.</text>
</comment>
<keyword evidence="3" id="KW-0520">NAD</keyword>
<dbReference type="InterPro" id="IPR016161">
    <property type="entry name" value="Ald_DH/histidinol_DH"/>
</dbReference>
<name>U2Q2S0_9ACTN</name>
<sequence>MEPVRGRSGHPRREGAPGERAQGSSSDHDARGVYPEHGAGPRHGPAHGRARRPTAGPTVERTEWRSVPSPRKSLSPRHRRTRTNPPPDALGQHIHRQHIFRTSRQETLMDRPDRLLIGGSWRAASDGGTRRILCPADGEQVAEVPEATVEDCRAAVAAARRAFDRGPWPTTPSPERAGLLMAVADRLEAESDEVARLESLDTGKRHVESLLDMADIVNVFRHFAALAQSEAGRVVDTGVPDVASRVVTEPVGVCVLITPWNYPLLQTAWKVAPALAAGNTFVLKPSELTPQTAIWLCRTLTELGLPEGVANLVLGPGSVLGPTMTASPDVDLVSFTGGVVTGRSIMASAAGTVKRVALELGGKNPNVVFADADLDAAIDNALTAVFLDSGQVCSAGARLVVEESVHDRVVDELVRRARAIRLGGPFDPNAETGPLISEAHRDKVERHVAQALAEGAVLRCGGQRPGGDLASGWYYLPTILDDCASPMACVHEESFGPVLTVESFSGPTPEEAEDAAVAIANDTVYGLAGAVWTENAGRAERVARRLRHGTIWINDYHPYVPQAEWGGMKQSGIGRELGIAGLGEYQEHKHIWHNLRPARAGWFDDPADKG</sequence>
<keyword evidence="2 6" id="KW-0560">Oxidoreductase</keyword>
<dbReference type="AlphaFoldDB" id="U2Q2S0"/>
<dbReference type="PANTHER" id="PTHR43860">
    <property type="entry name" value="BETAINE ALDEHYDE DEHYDROGENASE"/>
    <property type="match status" value="1"/>
</dbReference>
<dbReference type="PANTHER" id="PTHR43860:SF2">
    <property type="entry name" value="BETAINE ALDEHYDE DEHYDROGENASE-RELATED"/>
    <property type="match status" value="1"/>
</dbReference>
<dbReference type="Gene3D" id="3.40.309.10">
    <property type="entry name" value="Aldehyde Dehydrogenase, Chain A, domain 2"/>
    <property type="match status" value="1"/>
</dbReference>
<dbReference type="InterPro" id="IPR016160">
    <property type="entry name" value="Ald_DH_CS_CYS"/>
</dbReference>
<feature type="domain" description="Aldehyde dehydrogenase" evidence="8">
    <location>
        <begin position="121"/>
        <end position="591"/>
    </location>
</feature>
<evidence type="ECO:0000313" key="9">
    <source>
        <dbReference type="EMBL" id="ERK50656.1"/>
    </source>
</evidence>
<dbReference type="EMBL" id="ACVN02000298">
    <property type="protein sequence ID" value="ERK50656.1"/>
    <property type="molecule type" value="Genomic_DNA"/>
</dbReference>
<evidence type="ECO:0000313" key="10">
    <source>
        <dbReference type="Proteomes" id="UP000017052"/>
    </source>
</evidence>
<dbReference type="InterPro" id="IPR015590">
    <property type="entry name" value="Aldehyde_DH_dom"/>
</dbReference>
<dbReference type="FunFam" id="3.40.309.10:FF:000012">
    <property type="entry name" value="Betaine aldehyde dehydrogenase"/>
    <property type="match status" value="1"/>
</dbReference>
<comment type="pathway">
    <text evidence="4">Amine and polyamine biosynthesis; betaine biosynthesis via choline pathway; betaine from betaine aldehyde: step 1/1.</text>
</comment>
<evidence type="ECO:0000256" key="3">
    <source>
        <dbReference type="ARBA" id="ARBA00023027"/>
    </source>
</evidence>
<dbReference type="Pfam" id="PF00171">
    <property type="entry name" value="Aldedh"/>
    <property type="match status" value="1"/>
</dbReference>
<feature type="active site" evidence="5">
    <location>
        <position position="359"/>
    </location>
</feature>
<dbReference type="PROSITE" id="PS00687">
    <property type="entry name" value="ALDEHYDE_DEHYDR_GLU"/>
    <property type="match status" value="1"/>
</dbReference>
<evidence type="ECO:0000256" key="2">
    <source>
        <dbReference type="ARBA" id="ARBA00023002"/>
    </source>
</evidence>
<dbReference type="InterPro" id="IPR016163">
    <property type="entry name" value="Ald_DH_C"/>
</dbReference>
<gene>
    <name evidence="9" type="primary">gbsA</name>
    <name evidence="9" type="ORF">HMPREF0682_1002</name>
</gene>
<proteinExistence type="inferred from homology"/>
<evidence type="ECO:0000256" key="4">
    <source>
        <dbReference type="ARBA" id="ARBA00037921"/>
    </source>
</evidence>
<evidence type="ECO:0000256" key="6">
    <source>
        <dbReference type="RuleBase" id="RU003345"/>
    </source>
</evidence>
<dbReference type="Gene3D" id="3.40.605.10">
    <property type="entry name" value="Aldehyde Dehydrogenase, Chain A, domain 1"/>
    <property type="match status" value="1"/>
</dbReference>
<dbReference type="FunFam" id="3.40.605.10:FF:000007">
    <property type="entry name" value="NAD/NADP-dependent betaine aldehyde dehydrogenase"/>
    <property type="match status" value="1"/>
</dbReference>
<dbReference type="PROSITE" id="PS00070">
    <property type="entry name" value="ALDEHYDE_DEHYDR_CYS"/>
    <property type="match status" value="1"/>
</dbReference>
<evidence type="ECO:0000256" key="7">
    <source>
        <dbReference type="SAM" id="MobiDB-lite"/>
    </source>
</evidence>
<accession>U2Q2S0</accession>
<dbReference type="EC" id="1.2.1.8" evidence="9"/>
<evidence type="ECO:0000256" key="5">
    <source>
        <dbReference type="PROSITE-ProRule" id="PRU10007"/>
    </source>
</evidence>
<keyword evidence="10" id="KW-1185">Reference proteome</keyword>
<dbReference type="SUPFAM" id="SSF53720">
    <property type="entry name" value="ALDH-like"/>
    <property type="match status" value="1"/>
</dbReference>
<evidence type="ECO:0000256" key="1">
    <source>
        <dbReference type="ARBA" id="ARBA00009986"/>
    </source>
</evidence>
<dbReference type="Proteomes" id="UP000017052">
    <property type="component" value="Unassembled WGS sequence"/>
</dbReference>
<feature type="region of interest" description="Disordered" evidence="7">
    <location>
        <begin position="1"/>
        <end position="92"/>
    </location>
</feature>
<comment type="similarity">
    <text evidence="1 6">Belongs to the aldehyde dehydrogenase family.</text>
</comment>
<protein>
    <submittedName>
        <fullName evidence="9">Betaine-aldehyde dehydrogenase</fullName>
        <ecNumber evidence="9">1.2.1.8</ecNumber>
    </submittedName>
</protein>